<gene>
    <name evidence="9" type="ORF">HKW66_Vig0242500</name>
    <name evidence="10" type="ORF">LR48_Vigan03g315900</name>
</gene>
<dbReference type="EMBL" id="CM003373">
    <property type="protein sequence ID" value="KOM39777.1"/>
    <property type="molecule type" value="Genomic_DNA"/>
</dbReference>
<evidence type="ECO:0000256" key="5">
    <source>
        <dbReference type="ARBA" id="ARBA00023163"/>
    </source>
</evidence>
<keyword evidence="4" id="KW-0238">DNA-binding</keyword>
<evidence type="ECO:0000313" key="10">
    <source>
        <dbReference type="EMBL" id="KOM39777.1"/>
    </source>
</evidence>
<feature type="domain" description="AP2/ERF" evidence="8">
    <location>
        <begin position="49"/>
        <end position="106"/>
    </location>
</feature>
<keyword evidence="3" id="KW-0805">Transcription regulation</keyword>
<dbReference type="OMA" id="MNHAENC"/>
<name>A0A0L9UB37_PHAAN</name>
<dbReference type="AlphaFoldDB" id="A0A0L9UB37"/>
<dbReference type="InterPro" id="IPR016177">
    <property type="entry name" value="DNA-bd_dom_sf"/>
</dbReference>
<dbReference type="InterPro" id="IPR001471">
    <property type="entry name" value="AP2/ERF_dom"/>
</dbReference>
<reference evidence="10" key="2">
    <citation type="submission" date="2015-02" db="EMBL/GenBank/DDBJ databases">
        <authorList>
            <person name="Chooi Y.-H."/>
        </authorList>
    </citation>
    <scope>NUCLEOTIDE SEQUENCE</scope>
    <source>
        <tissue evidence="10">Seedling</tissue>
    </source>
</reference>
<accession>A0A0L9UB37</accession>
<evidence type="ECO:0000256" key="2">
    <source>
        <dbReference type="ARBA" id="ARBA00022745"/>
    </source>
</evidence>
<reference evidence="9 12" key="3">
    <citation type="submission" date="2020-05" db="EMBL/GenBank/DDBJ databases">
        <title>Vigna angularis (adzuki bean) Var. LongXiaoDou No. 4 denovo assembly.</title>
        <authorList>
            <person name="Xiang H."/>
        </authorList>
    </citation>
    <scope>NUCLEOTIDE SEQUENCE [LARGE SCALE GENOMIC DNA]</scope>
    <source>
        <tissue evidence="9">Leaf</tissue>
    </source>
</reference>
<dbReference type="EMBL" id="JABFOF010000010">
    <property type="protein sequence ID" value="KAG2376620.1"/>
    <property type="molecule type" value="Genomic_DNA"/>
</dbReference>
<dbReference type="PANTHER" id="PTHR31677:SF146">
    <property type="entry name" value="ETHYLENE-RESPONSIVE TRANSCRIPTION FACTOR ESR2"/>
    <property type="match status" value="1"/>
</dbReference>
<evidence type="ECO:0000256" key="3">
    <source>
        <dbReference type="ARBA" id="ARBA00023015"/>
    </source>
</evidence>
<evidence type="ECO:0000313" key="9">
    <source>
        <dbReference type="EMBL" id="KAG2376620.1"/>
    </source>
</evidence>
<evidence type="ECO:0000256" key="7">
    <source>
        <dbReference type="SAM" id="MobiDB-lite"/>
    </source>
</evidence>
<dbReference type="CDD" id="cd00018">
    <property type="entry name" value="AP2"/>
    <property type="match status" value="1"/>
</dbReference>
<evidence type="ECO:0000256" key="1">
    <source>
        <dbReference type="ARBA" id="ARBA00004123"/>
    </source>
</evidence>
<reference evidence="11" key="1">
    <citation type="journal article" date="2015" name="Proc. Natl. Acad. Sci. U.S.A.">
        <title>Genome sequencing of adzuki bean (Vigna angularis) provides insight into high starch and low fat accumulation and domestication.</title>
        <authorList>
            <person name="Yang K."/>
            <person name="Tian Z."/>
            <person name="Chen C."/>
            <person name="Luo L."/>
            <person name="Zhao B."/>
            <person name="Wang Z."/>
            <person name="Yu L."/>
            <person name="Li Y."/>
            <person name="Sun Y."/>
            <person name="Li W."/>
            <person name="Chen Y."/>
            <person name="Li Y."/>
            <person name="Zhang Y."/>
            <person name="Ai D."/>
            <person name="Zhao J."/>
            <person name="Shang C."/>
            <person name="Ma Y."/>
            <person name="Wu B."/>
            <person name="Wang M."/>
            <person name="Gao L."/>
            <person name="Sun D."/>
            <person name="Zhang P."/>
            <person name="Guo F."/>
            <person name="Wang W."/>
            <person name="Li Y."/>
            <person name="Wang J."/>
            <person name="Varshney R.K."/>
            <person name="Wang J."/>
            <person name="Ling H.Q."/>
            <person name="Wan P."/>
        </authorList>
    </citation>
    <scope>NUCLEOTIDE SEQUENCE</scope>
    <source>
        <strain evidence="11">cv. Jingnong 6</strain>
    </source>
</reference>
<dbReference type="PANTHER" id="PTHR31677">
    <property type="entry name" value="AP2 DOMAIN CLASS TRANSCRIPTION FACTOR"/>
    <property type="match status" value="1"/>
</dbReference>
<dbReference type="GO" id="GO:0009873">
    <property type="term" value="P:ethylene-activated signaling pathway"/>
    <property type="evidence" value="ECO:0007669"/>
    <property type="project" value="UniProtKB-KW"/>
</dbReference>
<dbReference type="GO" id="GO:0003677">
    <property type="term" value="F:DNA binding"/>
    <property type="evidence" value="ECO:0007669"/>
    <property type="project" value="UniProtKB-KW"/>
</dbReference>
<dbReference type="SMART" id="SM00380">
    <property type="entry name" value="AP2"/>
    <property type="match status" value="1"/>
</dbReference>
<evidence type="ECO:0000313" key="12">
    <source>
        <dbReference type="Proteomes" id="UP000743370"/>
    </source>
</evidence>
<dbReference type="GO" id="GO:0005634">
    <property type="term" value="C:nucleus"/>
    <property type="evidence" value="ECO:0007669"/>
    <property type="project" value="UniProtKB-SubCell"/>
</dbReference>
<proteinExistence type="predicted"/>
<feature type="region of interest" description="Disordered" evidence="7">
    <location>
        <begin position="1"/>
        <end position="50"/>
    </location>
</feature>
<dbReference type="Proteomes" id="UP000053144">
    <property type="component" value="Chromosome 3"/>
</dbReference>
<dbReference type="FunFam" id="3.30.730.10:FF:000001">
    <property type="entry name" value="Ethylene-responsive transcription factor 2"/>
    <property type="match status" value="1"/>
</dbReference>
<organism evidence="10 11">
    <name type="scientific">Phaseolus angularis</name>
    <name type="common">Azuki bean</name>
    <name type="synonym">Vigna angularis</name>
    <dbReference type="NCBI Taxonomy" id="3914"/>
    <lineage>
        <taxon>Eukaryota</taxon>
        <taxon>Viridiplantae</taxon>
        <taxon>Streptophyta</taxon>
        <taxon>Embryophyta</taxon>
        <taxon>Tracheophyta</taxon>
        <taxon>Spermatophyta</taxon>
        <taxon>Magnoliopsida</taxon>
        <taxon>eudicotyledons</taxon>
        <taxon>Gunneridae</taxon>
        <taxon>Pentapetalae</taxon>
        <taxon>rosids</taxon>
        <taxon>fabids</taxon>
        <taxon>Fabales</taxon>
        <taxon>Fabaceae</taxon>
        <taxon>Papilionoideae</taxon>
        <taxon>50 kb inversion clade</taxon>
        <taxon>NPAAA clade</taxon>
        <taxon>indigoferoid/millettioid clade</taxon>
        <taxon>Phaseoleae</taxon>
        <taxon>Vigna</taxon>
    </lineage>
</organism>
<dbReference type="PRINTS" id="PR00367">
    <property type="entry name" value="ETHRSPELEMNT"/>
</dbReference>
<evidence type="ECO:0000313" key="11">
    <source>
        <dbReference type="Proteomes" id="UP000053144"/>
    </source>
</evidence>
<dbReference type="Gene3D" id="3.30.730.10">
    <property type="entry name" value="AP2/ERF domain"/>
    <property type="match status" value="1"/>
</dbReference>
<dbReference type="STRING" id="3914.A0A0L9UB37"/>
<keyword evidence="5" id="KW-0804">Transcription</keyword>
<dbReference type="InterPro" id="IPR036955">
    <property type="entry name" value="AP2/ERF_dom_sf"/>
</dbReference>
<keyword evidence="2" id="KW-0936">Ethylene signaling pathway</keyword>
<sequence length="401" mass="44299">MEEAMRRLNGVAPILGPDPKESSVVENPKRSTAVNKRTLREDGGGGAMRYRGVRRRPWGRYAAEIRDPQSKERRWLGTFDTAEEAACAYDCAARAMRGLKARTNFVYPTSPQASSATADHFFHSFSNNNFTKHSPSLPFTSHLSRHSTGSASCFDYPSAVDFSFSNPRNPSSSLNMLLLRDLINTSSNNPSLLSSSTHNFHDQFYNKGSSTFPSLPTVSSSSSSSPLIPSYSVSYPLEGASSVNVNTVCGTNFTEKGDDDSGSGFFSRESSDSGLLEEIVNKFLPKAKPNKCESLPKMESVRNPQESVLPSLISESTLVSTAQCYDDTKKGFHKNESFGFSFDHQGLPMQKFDNFNGFHHLQGMAMGNEQTMTNHAENCIVEDVFQYQELLNSFAIRMQNA</sequence>
<dbReference type="Pfam" id="PF00847">
    <property type="entry name" value="AP2"/>
    <property type="match status" value="1"/>
</dbReference>
<evidence type="ECO:0000256" key="6">
    <source>
        <dbReference type="ARBA" id="ARBA00023242"/>
    </source>
</evidence>
<dbReference type="Gramene" id="KOM39777">
    <property type="protein sequence ID" value="KOM39777"/>
    <property type="gene ID" value="LR48_Vigan03g315900"/>
</dbReference>
<comment type="subcellular location">
    <subcellularLocation>
        <location evidence="1">Nucleus</location>
    </subcellularLocation>
</comment>
<evidence type="ECO:0000259" key="8">
    <source>
        <dbReference type="PROSITE" id="PS51032"/>
    </source>
</evidence>
<feature type="compositionally biased region" description="Basic and acidic residues" evidence="7">
    <location>
        <begin position="18"/>
        <end position="29"/>
    </location>
</feature>
<dbReference type="SUPFAM" id="SSF54171">
    <property type="entry name" value="DNA-binding domain"/>
    <property type="match status" value="1"/>
</dbReference>
<evidence type="ECO:0000256" key="4">
    <source>
        <dbReference type="ARBA" id="ARBA00023125"/>
    </source>
</evidence>
<dbReference type="Proteomes" id="UP000743370">
    <property type="component" value="Unassembled WGS sequence"/>
</dbReference>
<protein>
    <submittedName>
        <fullName evidence="9">Ethylene-responsive transcription factor ESR2 Protein</fullName>
    </submittedName>
</protein>
<dbReference type="PROSITE" id="PS51032">
    <property type="entry name" value="AP2_ERF"/>
    <property type="match status" value="1"/>
</dbReference>
<dbReference type="OrthoDB" id="1902708at2759"/>
<keyword evidence="6" id="KW-0539">Nucleus</keyword>
<dbReference type="GO" id="GO:0003700">
    <property type="term" value="F:DNA-binding transcription factor activity"/>
    <property type="evidence" value="ECO:0007669"/>
    <property type="project" value="InterPro"/>
</dbReference>